<keyword evidence="4" id="KW-1185">Reference proteome</keyword>
<reference evidence="3" key="1">
    <citation type="submission" date="2021-09" db="EMBL/GenBank/DDBJ databases">
        <authorList>
            <person name="Martin H S."/>
        </authorList>
    </citation>
    <scope>NUCLEOTIDE SEQUENCE</scope>
</reference>
<evidence type="ECO:0000313" key="3">
    <source>
        <dbReference type="EMBL" id="CAG9572975.1"/>
    </source>
</evidence>
<evidence type="ECO:0000256" key="1">
    <source>
        <dbReference type="SAM" id="MobiDB-lite"/>
    </source>
</evidence>
<feature type="chain" id="PRO_5035218836" evidence="2">
    <location>
        <begin position="16"/>
        <end position="227"/>
    </location>
</feature>
<accession>A0A8J2QXG6</accession>
<proteinExistence type="predicted"/>
<dbReference type="Proteomes" id="UP000789524">
    <property type="component" value="Unassembled WGS sequence"/>
</dbReference>
<keyword evidence="2" id="KW-0732">Signal</keyword>
<gene>
    <name evidence="3" type="ORF">DCHRY22_LOCUS10296</name>
</gene>
<feature type="compositionally biased region" description="Polar residues" evidence="1">
    <location>
        <begin position="89"/>
        <end position="99"/>
    </location>
</feature>
<sequence>MILLVCFSILSYVYCQGFPGYENDRDFQGFGAQNMNPYPGVQYGYQNNPRQSYSERELKPMAMAQDIHTGYGSRPRRPMIPMGNNQVARPTAMNPSPGSFDSKDDKSPMENFPEVMKNLPRDGVVMVPVIDYSIERLGLTSTVRPVITTDARTLLTLRQNIDLKTVDQGDWLAFETALGGRNDSDRCRTFSCNYVINAKYTRGGGTWDQHYPQYDEKNIRNPNPMYE</sequence>
<evidence type="ECO:0000256" key="2">
    <source>
        <dbReference type="SAM" id="SignalP"/>
    </source>
</evidence>
<name>A0A8J2QXG6_9NEOP</name>
<protein>
    <submittedName>
        <fullName evidence="3">(African queen) hypothetical protein</fullName>
    </submittedName>
</protein>
<dbReference type="OrthoDB" id="7480622at2759"/>
<dbReference type="EMBL" id="CAKASE010000069">
    <property type="protein sequence ID" value="CAG9572975.1"/>
    <property type="molecule type" value="Genomic_DNA"/>
</dbReference>
<feature type="signal peptide" evidence="2">
    <location>
        <begin position="1"/>
        <end position="15"/>
    </location>
</feature>
<evidence type="ECO:0000313" key="4">
    <source>
        <dbReference type="Proteomes" id="UP000789524"/>
    </source>
</evidence>
<feature type="region of interest" description="Disordered" evidence="1">
    <location>
        <begin position="89"/>
        <end position="108"/>
    </location>
</feature>
<organism evidence="3 4">
    <name type="scientific">Danaus chrysippus</name>
    <name type="common">African queen</name>
    <dbReference type="NCBI Taxonomy" id="151541"/>
    <lineage>
        <taxon>Eukaryota</taxon>
        <taxon>Metazoa</taxon>
        <taxon>Ecdysozoa</taxon>
        <taxon>Arthropoda</taxon>
        <taxon>Hexapoda</taxon>
        <taxon>Insecta</taxon>
        <taxon>Pterygota</taxon>
        <taxon>Neoptera</taxon>
        <taxon>Endopterygota</taxon>
        <taxon>Lepidoptera</taxon>
        <taxon>Glossata</taxon>
        <taxon>Ditrysia</taxon>
        <taxon>Papilionoidea</taxon>
        <taxon>Nymphalidae</taxon>
        <taxon>Danainae</taxon>
        <taxon>Danaini</taxon>
        <taxon>Danaina</taxon>
        <taxon>Danaus</taxon>
        <taxon>Anosia</taxon>
    </lineage>
</organism>
<comment type="caution">
    <text evidence="3">The sequence shown here is derived from an EMBL/GenBank/DDBJ whole genome shotgun (WGS) entry which is preliminary data.</text>
</comment>
<dbReference type="AlphaFoldDB" id="A0A8J2QXG6"/>